<dbReference type="EMBL" id="AHHD01000582">
    <property type="protein sequence ID" value="EKG09651.1"/>
    <property type="molecule type" value="Genomic_DNA"/>
</dbReference>
<dbReference type="PRINTS" id="PR00412">
    <property type="entry name" value="EPOXHYDRLASE"/>
</dbReference>
<comment type="similarity">
    <text evidence="1">Belongs to the peptidase S33 family.</text>
</comment>
<dbReference type="PIRSF" id="PIRSF001112">
    <property type="entry name" value="Epoxide_hydrolase"/>
    <property type="match status" value="1"/>
</dbReference>
<organism evidence="5 6">
    <name type="scientific">Macrophomina phaseolina (strain MS6)</name>
    <name type="common">Charcoal rot fungus</name>
    <dbReference type="NCBI Taxonomy" id="1126212"/>
    <lineage>
        <taxon>Eukaryota</taxon>
        <taxon>Fungi</taxon>
        <taxon>Dikarya</taxon>
        <taxon>Ascomycota</taxon>
        <taxon>Pezizomycotina</taxon>
        <taxon>Dothideomycetes</taxon>
        <taxon>Dothideomycetes incertae sedis</taxon>
        <taxon>Botryosphaeriales</taxon>
        <taxon>Botryosphaeriaceae</taxon>
        <taxon>Macrophomina</taxon>
    </lineage>
</organism>
<dbReference type="Gene3D" id="3.40.50.1820">
    <property type="entry name" value="alpha/beta hydrolase"/>
    <property type="match status" value="1"/>
</dbReference>
<dbReference type="Proteomes" id="UP000007129">
    <property type="component" value="Unassembled WGS sequence"/>
</dbReference>
<dbReference type="HOGENOM" id="CLU_019414_0_0_1"/>
<evidence type="ECO:0000256" key="2">
    <source>
        <dbReference type="ARBA" id="ARBA00022801"/>
    </source>
</evidence>
<dbReference type="InterPro" id="IPR000639">
    <property type="entry name" value="Epox_hydrolase-like"/>
</dbReference>
<accession>K2QIL8</accession>
<dbReference type="InterPro" id="IPR016292">
    <property type="entry name" value="Epoxide_hydrolase"/>
</dbReference>
<dbReference type="STRING" id="1126212.K2QIL8"/>
<dbReference type="PANTHER" id="PTHR21661">
    <property type="entry name" value="EPOXIDE HYDROLASE 1-RELATED"/>
    <property type="match status" value="1"/>
</dbReference>
<dbReference type="eggNOG" id="KOG2565">
    <property type="taxonomic scope" value="Eukaryota"/>
</dbReference>
<feature type="active site" description="Proton acceptor" evidence="3">
    <location>
        <position position="372"/>
    </location>
</feature>
<gene>
    <name evidence="5" type="ORF">MPH_13295</name>
</gene>
<feature type="domain" description="Epoxide hydrolase N-terminal" evidence="4">
    <location>
        <begin position="16"/>
        <end position="128"/>
    </location>
</feature>
<feature type="active site" description="Proton donor" evidence="3">
    <location>
        <position position="319"/>
    </location>
</feature>
<proteinExistence type="inferred from homology"/>
<dbReference type="PANTHER" id="PTHR21661:SF39">
    <property type="entry name" value="HYDROLASE, PUTATIVE (AFU_ORTHOLOGUE AFUA_3G08960)-RELATED"/>
    <property type="match status" value="1"/>
</dbReference>
<reference evidence="5 6" key="1">
    <citation type="journal article" date="2012" name="BMC Genomics">
        <title>Tools to kill: Genome of one of the most destructive plant pathogenic fungi Macrophomina phaseolina.</title>
        <authorList>
            <person name="Islam M.S."/>
            <person name="Haque M.S."/>
            <person name="Islam M.M."/>
            <person name="Emdad E.M."/>
            <person name="Halim A."/>
            <person name="Hossen Q.M.M."/>
            <person name="Hossain M.Z."/>
            <person name="Ahmed B."/>
            <person name="Rahim S."/>
            <person name="Rahman M.S."/>
            <person name="Alam M.M."/>
            <person name="Hou S."/>
            <person name="Wan X."/>
            <person name="Saito J.A."/>
            <person name="Alam M."/>
        </authorList>
    </citation>
    <scope>NUCLEOTIDE SEQUENCE [LARGE SCALE GENOMIC DNA]</scope>
    <source>
        <strain evidence="5 6">MS6</strain>
    </source>
</reference>
<dbReference type="SUPFAM" id="SSF53474">
    <property type="entry name" value="alpha/beta-Hydrolases"/>
    <property type="match status" value="1"/>
</dbReference>
<dbReference type="OrthoDB" id="7130006at2759"/>
<protein>
    <submittedName>
        <fullName evidence="5">Epoxide hydrolase-like protein</fullName>
    </submittedName>
</protein>
<dbReference type="AlphaFoldDB" id="K2QIL8"/>
<sequence length="434" mass="48733">MASFYSFPQNAKSTLNRFTVSIADDKLQQMKQLIKLSPIGVATYENSLESGQFGLSRSWLRLAKKEWEESFNWRTHEKFINSFPNYKLDITDDDGSVYSIHFVAMFSTNPSAIPVAFFHGWPGSFLEFLPMLSLLKERYATADKLPYHIVVPSLPGYAFSDSPPFDKNWSCGDSARLMHRLLCELGFEQSGYVAQGGDIGSIISRTLARTYAQCKAVHLNFSPAPKLEGVPDSAVDELEAKQLKRAELFFTNGRAYALEHATRPATIGLVLSASPVALLAWIGEKFLDWTDEDPPINTILASVSLYWLTDTFPTSVYPYREMFAPKAHKSLPYCDKPTGYSWFPMELAPAPKAWVETTAKVVWHRQHTEGGHFAALEKPYLLLADTEDFVKSVWAGATAVQTAEMWIEMAEILAIALNWFSVIVNETSTYTLLA</sequence>
<evidence type="ECO:0000256" key="1">
    <source>
        <dbReference type="ARBA" id="ARBA00010088"/>
    </source>
</evidence>
<dbReference type="InterPro" id="IPR029058">
    <property type="entry name" value="AB_hydrolase_fold"/>
</dbReference>
<evidence type="ECO:0000313" key="5">
    <source>
        <dbReference type="EMBL" id="EKG09651.1"/>
    </source>
</evidence>
<dbReference type="InParanoid" id="K2QIL8"/>
<dbReference type="Pfam" id="PF06441">
    <property type="entry name" value="EHN"/>
    <property type="match status" value="1"/>
</dbReference>
<evidence type="ECO:0000313" key="6">
    <source>
        <dbReference type="Proteomes" id="UP000007129"/>
    </source>
</evidence>
<keyword evidence="2 5" id="KW-0378">Hydrolase</keyword>
<dbReference type="GO" id="GO:0097176">
    <property type="term" value="P:epoxide metabolic process"/>
    <property type="evidence" value="ECO:0007669"/>
    <property type="project" value="TreeGrafter"/>
</dbReference>
<name>K2QIL8_MACPH</name>
<dbReference type="InterPro" id="IPR010497">
    <property type="entry name" value="Epoxide_hydro_N"/>
</dbReference>
<evidence type="ECO:0000256" key="3">
    <source>
        <dbReference type="PIRSR" id="PIRSR001112-1"/>
    </source>
</evidence>
<dbReference type="VEuPathDB" id="FungiDB:MPH_13295"/>
<feature type="active site" description="Nucleophile" evidence="3">
    <location>
        <position position="198"/>
    </location>
</feature>
<evidence type="ECO:0000259" key="4">
    <source>
        <dbReference type="Pfam" id="PF06441"/>
    </source>
</evidence>
<comment type="caution">
    <text evidence="5">The sequence shown here is derived from an EMBL/GenBank/DDBJ whole genome shotgun (WGS) entry which is preliminary data.</text>
</comment>
<dbReference type="GO" id="GO:0004301">
    <property type="term" value="F:epoxide hydrolase activity"/>
    <property type="evidence" value="ECO:0007669"/>
    <property type="project" value="TreeGrafter"/>
</dbReference>